<dbReference type="EMBL" id="WJXB01000001">
    <property type="protein sequence ID" value="MRN51794.1"/>
    <property type="molecule type" value="Genomic_DNA"/>
</dbReference>
<keyword evidence="2" id="KW-0812">Transmembrane</keyword>
<sequence>MANDFLEAEMKRTVARSYSNGKRWNRLWNHKVEGSVSIFLIMVLAFVFLFATVLIDYARIAAMNVQGERLARAGSRSVMSAYDKELQEKYGLFAFGGSDANLLLSRVLNDNLHKSGREDGFNLLTLGLESSSLNFSRSLGSYDIFRRQINEEMKYKAPVDFALELAGKFKPLSAAMGEASQATKVLSKLQPLYDAREEALDLMLERRRQAAESGEFLLQLIMNPPQDSIVPSALGNVTSAADIAAQYNDYVGKYYADLNRDVKKMPKYTNQLALYLRQTAEVSSRIPNLLLTFRTDHERLIEEAQNALKRAQELNEEMEAVLEQSRSNSVGSGQGQAADLDIPGSSDSMSTDILMKLREQEDSLIISPADFGSMENNLSAQEQAYLAIVPVVNGLPNVLSQALGINGDNSQMIAAVLEVSRIIHTYLQNYGVHGIILASETAQIEEHRSSDKQRKQTEREAKSKLGDAMKMLDNIKGLKDQAGESLARYETLNQYYEDSVSFNEGLGSESSQAAQGTTDPYAAGSSAMSSMDGIYAAMGSIMEGARDRLFQTEYSALYFQHFDVTKLAALTLDTEGTAAQQLVDQLDPQAQELEYILYGFHNPVGNVAAAYGEIFGMRLAIRTMEGFIEKAALGNPLAILAAALLYGIEQAVQDMLLLCEKDAVPLSKYMPAQLSYRDHLRLFMLLHGSDEAQLSRMLALIRLKTGINPAEKNTYVAADIKLGMKLWFLPGVIKLLNYSGGSSGDVQGKVYYRAVKADFSY</sequence>
<organism evidence="3 4">
    <name type="scientific">Paenibacillus monticola</name>
    <dbReference type="NCBI Taxonomy" id="2666075"/>
    <lineage>
        <taxon>Bacteria</taxon>
        <taxon>Bacillati</taxon>
        <taxon>Bacillota</taxon>
        <taxon>Bacilli</taxon>
        <taxon>Bacillales</taxon>
        <taxon>Paenibacillaceae</taxon>
        <taxon>Paenibacillus</taxon>
    </lineage>
</organism>
<keyword evidence="2" id="KW-1133">Transmembrane helix</keyword>
<feature type="transmembrane region" description="Helical" evidence="2">
    <location>
        <begin position="36"/>
        <end position="55"/>
    </location>
</feature>
<feature type="coiled-coil region" evidence="1">
    <location>
        <begin position="294"/>
        <end position="328"/>
    </location>
</feature>
<keyword evidence="1" id="KW-0175">Coiled coil</keyword>
<comment type="caution">
    <text evidence="3">The sequence shown here is derived from an EMBL/GenBank/DDBJ whole genome shotgun (WGS) entry which is preliminary data.</text>
</comment>
<proteinExistence type="predicted"/>
<dbReference type="RefSeq" id="WP_195724196.1">
    <property type="nucleotide sequence ID" value="NZ_WJXB01000001.1"/>
</dbReference>
<dbReference type="AlphaFoldDB" id="A0A7X2H1E8"/>
<evidence type="ECO:0000256" key="2">
    <source>
        <dbReference type="SAM" id="Phobius"/>
    </source>
</evidence>
<gene>
    <name evidence="3" type="ORF">GJB61_02125</name>
</gene>
<evidence type="ECO:0000313" key="4">
    <source>
        <dbReference type="Proteomes" id="UP000463051"/>
    </source>
</evidence>
<dbReference type="Proteomes" id="UP000463051">
    <property type="component" value="Unassembled WGS sequence"/>
</dbReference>
<evidence type="ECO:0000256" key="1">
    <source>
        <dbReference type="SAM" id="Coils"/>
    </source>
</evidence>
<keyword evidence="4" id="KW-1185">Reference proteome</keyword>
<accession>A0A7X2H1E8</accession>
<evidence type="ECO:0000313" key="3">
    <source>
        <dbReference type="EMBL" id="MRN51794.1"/>
    </source>
</evidence>
<keyword evidence="2" id="KW-0472">Membrane</keyword>
<name>A0A7X2H1E8_9BACL</name>
<reference evidence="3 4" key="1">
    <citation type="submission" date="2019-11" db="EMBL/GenBank/DDBJ databases">
        <title>Paenibacillus monticola sp. nov., a novel PGPR strain isolated from mountain sample in China.</title>
        <authorList>
            <person name="Zhao Q."/>
            <person name="Li H.-P."/>
            <person name="Zhang J.-L."/>
        </authorList>
    </citation>
    <scope>NUCLEOTIDE SEQUENCE [LARGE SCALE GENOMIC DNA]</scope>
    <source>
        <strain evidence="3 4">LC-T2</strain>
    </source>
</reference>
<protein>
    <submittedName>
        <fullName evidence="3">Uncharacterized protein</fullName>
    </submittedName>
</protein>